<sequence length="227" mass="25647">MNCPKCGCALRQNAGFCPGCGNAVIQPPSRNIVFCPDGKYRWVYEMSLLKNPTVFFLVWKIFFFVFLGIFTFIIILDAVNSYDFFPDRLLGDLKFFGIFVVGMTVIVAVSVLIYAAIMGGKYCVLFEMDEQGVRHIQHPKQIKKAQALADLAVLAGFATGNLSVMGMGMNGARTEMYSEFGKVRSVKAYRRRNLIKVNEVLNHNQVYAEKEDFDFVLNYISSRVPKK</sequence>
<gene>
    <name evidence="2" type="ORF">JKK62_16270</name>
</gene>
<feature type="transmembrane region" description="Helical" evidence="1">
    <location>
        <begin position="54"/>
        <end position="75"/>
    </location>
</feature>
<evidence type="ECO:0000313" key="2">
    <source>
        <dbReference type="EMBL" id="MBK6090179.1"/>
    </source>
</evidence>
<comment type="caution">
    <text evidence="2">The sequence shown here is derived from an EMBL/GenBank/DDBJ whole genome shotgun (WGS) entry which is preliminary data.</text>
</comment>
<dbReference type="EMBL" id="JAEQMG010000186">
    <property type="protein sequence ID" value="MBK6090179.1"/>
    <property type="molecule type" value="Genomic_DNA"/>
</dbReference>
<accession>A0A935C4A4</accession>
<keyword evidence="1" id="KW-0812">Transmembrane</keyword>
<evidence type="ECO:0000256" key="1">
    <source>
        <dbReference type="SAM" id="Phobius"/>
    </source>
</evidence>
<proteinExistence type="predicted"/>
<dbReference type="AlphaFoldDB" id="A0A935C4A4"/>
<dbReference type="RefSeq" id="WP_201428852.1">
    <property type="nucleotide sequence ID" value="NZ_JAEQMG010000186.1"/>
</dbReference>
<dbReference type="Proteomes" id="UP000633365">
    <property type="component" value="Unassembled WGS sequence"/>
</dbReference>
<keyword evidence="1" id="KW-1133">Transmembrane helix</keyword>
<keyword evidence="1" id="KW-0472">Membrane</keyword>
<evidence type="ECO:0000313" key="3">
    <source>
        <dbReference type="Proteomes" id="UP000633365"/>
    </source>
</evidence>
<reference evidence="2" key="1">
    <citation type="submission" date="2021-01" db="EMBL/GenBank/DDBJ databases">
        <title>Genome public.</title>
        <authorList>
            <person name="Liu C."/>
            <person name="Sun Q."/>
        </authorList>
    </citation>
    <scope>NUCLEOTIDE SEQUENCE</scope>
    <source>
        <strain evidence="2">M6</strain>
    </source>
</reference>
<keyword evidence="3" id="KW-1185">Reference proteome</keyword>
<organism evidence="2 3">
    <name type="scientific">Ruminococcus difficilis</name>
    <dbReference type="NCBI Taxonomy" id="2763069"/>
    <lineage>
        <taxon>Bacteria</taxon>
        <taxon>Bacillati</taxon>
        <taxon>Bacillota</taxon>
        <taxon>Clostridia</taxon>
        <taxon>Eubacteriales</taxon>
        <taxon>Oscillospiraceae</taxon>
        <taxon>Ruminococcus</taxon>
    </lineage>
</organism>
<protein>
    <submittedName>
        <fullName evidence="2">Zinc ribbon domain-containing protein</fullName>
    </submittedName>
</protein>
<feature type="transmembrane region" description="Helical" evidence="1">
    <location>
        <begin position="95"/>
        <end position="117"/>
    </location>
</feature>
<name>A0A935C4A4_9FIRM</name>